<dbReference type="PROSITE" id="PS51153">
    <property type="entry name" value="RPW8"/>
    <property type="match status" value="1"/>
</dbReference>
<feature type="coiled-coil region" evidence="3">
    <location>
        <begin position="21"/>
        <end position="72"/>
    </location>
</feature>
<dbReference type="Gene3D" id="3.40.50.300">
    <property type="entry name" value="P-loop containing nucleotide triphosphate hydrolases"/>
    <property type="match status" value="1"/>
</dbReference>
<dbReference type="Pfam" id="PF00931">
    <property type="entry name" value="NB-ARC"/>
    <property type="match status" value="1"/>
</dbReference>
<reference evidence="5" key="1">
    <citation type="journal article" date="2022" name="Plant J.">
        <title>Strategies of tolerance reflected in two North American maple genomes.</title>
        <authorList>
            <person name="McEvoy S.L."/>
            <person name="Sezen U.U."/>
            <person name="Trouern-Trend A."/>
            <person name="McMahon S.M."/>
            <person name="Schaberg P.G."/>
            <person name="Yang J."/>
            <person name="Wegrzyn J.L."/>
            <person name="Swenson N.G."/>
        </authorList>
    </citation>
    <scope>NUCLEOTIDE SEQUENCE</scope>
    <source>
        <strain evidence="5">91603</strain>
    </source>
</reference>
<reference evidence="5" key="2">
    <citation type="submission" date="2023-02" db="EMBL/GenBank/DDBJ databases">
        <authorList>
            <person name="Swenson N.G."/>
            <person name="Wegrzyn J.L."/>
            <person name="Mcevoy S.L."/>
        </authorList>
    </citation>
    <scope>NUCLEOTIDE SEQUENCE</scope>
    <source>
        <strain evidence="5">91603</strain>
        <tissue evidence="5">Leaf</tissue>
    </source>
</reference>
<evidence type="ECO:0000313" key="5">
    <source>
        <dbReference type="EMBL" id="KAI9165358.1"/>
    </source>
</evidence>
<sequence length="254" mass="28475">MADLFGEAMLGAIFGELLKVVTEAKNKSDKHETELAMLKSTLESIKPIIQEIETLNIALNILEQETARLKEELIKGTELVRKCSEVKCCCFKKVNYADKLIQLNQSIERFIKVNMQKQLPPDPPASTPGLDDSLKELRKELVKDNGMQVIVVTAPGGAGRGGPIWRAGPALAGPAFGKFRENIFFVTVSDVKTIIQRIFQHKKREEVPTFQTNEAAINDLERLLKSFGQKAILLVLDDVWLESLVQKFKFKLPN</sequence>
<accession>A0AAD5IJ78</accession>
<dbReference type="InterPro" id="IPR027417">
    <property type="entry name" value="P-loop_NTPase"/>
</dbReference>
<feature type="domain" description="RPW8" evidence="4">
    <location>
        <begin position="1"/>
        <end position="149"/>
    </location>
</feature>
<dbReference type="AlphaFoldDB" id="A0AAD5IJ78"/>
<dbReference type="EMBL" id="JAJSOW010000105">
    <property type="protein sequence ID" value="KAI9165358.1"/>
    <property type="molecule type" value="Genomic_DNA"/>
</dbReference>
<keyword evidence="3" id="KW-0175">Coiled coil</keyword>
<dbReference type="InterPro" id="IPR002182">
    <property type="entry name" value="NB-ARC"/>
</dbReference>
<dbReference type="InterPro" id="IPR008808">
    <property type="entry name" value="Powdery_mildew-R_dom"/>
</dbReference>
<dbReference type="PANTHER" id="PTHR36766:SF3">
    <property type="entry name" value="RPW8 DOMAIN-CONTAINING PROTEIN"/>
    <property type="match status" value="1"/>
</dbReference>
<dbReference type="GO" id="GO:0006952">
    <property type="term" value="P:defense response"/>
    <property type="evidence" value="ECO:0007669"/>
    <property type="project" value="UniProtKB-KW"/>
</dbReference>
<protein>
    <recommendedName>
        <fullName evidence="4">RPW8 domain-containing protein</fullName>
    </recommendedName>
</protein>
<evidence type="ECO:0000313" key="6">
    <source>
        <dbReference type="Proteomes" id="UP001064489"/>
    </source>
</evidence>
<keyword evidence="2" id="KW-0611">Plant defense</keyword>
<dbReference type="Pfam" id="PF05659">
    <property type="entry name" value="RPW8"/>
    <property type="match status" value="1"/>
</dbReference>
<dbReference type="GO" id="GO:0043531">
    <property type="term" value="F:ADP binding"/>
    <property type="evidence" value="ECO:0007669"/>
    <property type="project" value="InterPro"/>
</dbReference>
<organism evidence="5 6">
    <name type="scientific">Acer negundo</name>
    <name type="common">Box elder</name>
    <dbReference type="NCBI Taxonomy" id="4023"/>
    <lineage>
        <taxon>Eukaryota</taxon>
        <taxon>Viridiplantae</taxon>
        <taxon>Streptophyta</taxon>
        <taxon>Embryophyta</taxon>
        <taxon>Tracheophyta</taxon>
        <taxon>Spermatophyta</taxon>
        <taxon>Magnoliopsida</taxon>
        <taxon>eudicotyledons</taxon>
        <taxon>Gunneridae</taxon>
        <taxon>Pentapetalae</taxon>
        <taxon>rosids</taxon>
        <taxon>malvids</taxon>
        <taxon>Sapindales</taxon>
        <taxon>Sapindaceae</taxon>
        <taxon>Hippocastanoideae</taxon>
        <taxon>Acereae</taxon>
        <taxon>Acer</taxon>
    </lineage>
</organism>
<evidence type="ECO:0000256" key="1">
    <source>
        <dbReference type="ARBA" id="ARBA00008894"/>
    </source>
</evidence>
<comment type="similarity">
    <text evidence="1">Belongs to the disease resistance NB-LRR family.</text>
</comment>
<name>A0AAD5IJ78_ACENE</name>
<evidence type="ECO:0000259" key="4">
    <source>
        <dbReference type="PROSITE" id="PS51153"/>
    </source>
</evidence>
<dbReference type="PANTHER" id="PTHR36766">
    <property type="entry name" value="PLANT BROAD-SPECTRUM MILDEW RESISTANCE PROTEIN RPW8"/>
    <property type="match status" value="1"/>
</dbReference>
<proteinExistence type="inferred from homology"/>
<keyword evidence="6" id="KW-1185">Reference proteome</keyword>
<comment type="caution">
    <text evidence="5">The sequence shown here is derived from an EMBL/GenBank/DDBJ whole genome shotgun (WGS) entry which is preliminary data.</text>
</comment>
<gene>
    <name evidence="5" type="ORF">LWI28_012542</name>
</gene>
<evidence type="ECO:0000256" key="3">
    <source>
        <dbReference type="SAM" id="Coils"/>
    </source>
</evidence>
<dbReference type="Proteomes" id="UP001064489">
    <property type="component" value="Chromosome 10"/>
</dbReference>
<evidence type="ECO:0000256" key="2">
    <source>
        <dbReference type="ARBA" id="ARBA00022821"/>
    </source>
</evidence>